<dbReference type="InterPro" id="IPR011701">
    <property type="entry name" value="MFS"/>
</dbReference>
<dbReference type="STRING" id="460265.Mnod_1467"/>
<feature type="transmembrane region" description="Helical" evidence="5">
    <location>
        <begin position="50"/>
        <end position="69"/>
    </location>
</feature>
<evidence type="ECO:0000256" key="3">
    <source>
        <dbReference type="ARBA" id="ARBA00022989"/>
    </source>
</evidence>
<dbReference type="PANTHER" id="PTHR11662:SF399">
    <property type="entry name" value="FI19708P1-RELATED"/>
    <property type="match status" value="1"/>
</dbReference>
<dbReference type="PANTHER" id="PTHR11662">
    <property type="entry name" value="SOLUTE CARRIER FAMILY 17"/>
    <property type="match status" value="1"/>
</dbReference>
<comment type="subcellular location">
    <subcellularLocation>
        <location evidence="1">Membrane</location>
        <topology evidence="1">Multi-pass membrane protein</topology>
    </subcellularLocation>
</comment>
<dbReference type="KEGG" id="mno:Mnod_1467"/>
<dbReference type="RefSeq" id="WP_015928155.1">
    <property type="nucleotide sequence ID" value="NC_011894.1"/>
</dbReference>
<gene>
    <name evidence="7" type="ordered locus">Mnod_1467</name>
</gene>
<feature type="transmembrane region" description="Helical" evidence="5">
    <location>
        <begin position="231"/>
        <end position="249"/>
    </location>
</feature>
<evidence type="ECO:0000256" key="2">
    <source>
        <dbReference type="ARBA" id="ARBA00022692"/>
    </source>
</evidence>
<dbReference type="AlphaFoldDB" id="B8IND3"/>
<evidence type="ECO:0000313" key="7">
    <source>
        <dbReference type="EMBL" id="ACL56459.1"/>
    </source>
</evidence>
<organism evidence="7 8">
    <name type="scientific">Methylobacterium nodulans (strain LMG 21967 / CNCM I-2342 / ORS 2060)</name>
    <dbReference type="NCBI Taxonomy" id="460265"/>
    <lineage>
        <taxon>Bacteria</taxon>
        <taxon>Pseudomonadati</taxon>
        <taxon>Pseudomonadota</taxon>
        <taxon>Alphaproteobacteria</taxon>
        <taxon>Hyphomicrobiales</taxon>
        <taxon>Methylobacteriaceae</taxon>
        <taxon>Methylobacterium</taxon>
    </lineage>
</organism>
<proteinExistence type="predicted"/>
<feature type="transmembrane region" description="Helical" evidence="5">
    <location>
        <begin position="301"/>
        <end position="323"/>
    </location>
</feature>
<evidence type="ECO:0000313" key="8">
    <source>
        <dbReference type="Proteomes" id="UP000008207"/>
    </source>
</evidence>
<keyword evidence="4 5" id="KW-0472">Membrane</keyword>
<feature type="transmembrane region" description="Helical" evidence="5">
    <location>
        <begin position="269"/>
        <end position="289"/>
    </location>
</feature>
<dbReference type="InterPro" id="IPR050382">
    <property type="entry name" value="MFS_Na/Anion_cotransporter"/>
</dbReference>
<evidence type="ECO:0000256" key="4">
    <source>
        <dbReference type="ARBA" id="ARBA00023136"/>
    </source>
</evidence>
<accession>B8IND3</accession>
<feature type="transmembrane region" description="Helical" evidence="5">
    <location>
        <begin position="81"/>
        <end position="107"/>
    </location>
</feature>
<dbReference type="GO" id="GO:0016020">
    <property type="term" value="C:membrane"/>
    <property type="evidence" value="ECO:0007669"/>
    <property type="project" value="UniProtKB-SubCell"/>
</dbReference>
<keyword evidence="3 5" id="KW-1133">Transmembrane helix</keyword>
<dbReference type="InterPro" id="IPR036259">
    <property type="entry name" value="MFS_trans_sf"/>
</dbReference>
<feature type="transmembrane region" description="Helical" evidence="5">
    <location>
        <begin position="329"/>
        <end position="349"/>
    </location>
</feature>
<feature type="transmembrane region" description="Helical" evidence="5">
    <location>
        <begin position="395"/>
        <end position="415"/>
    </location>
</feature>
<evidence type="ECO:0000259" key="6">
    <source>
        <dbReference type="PROSITE" id="PS50850"/>
    </source>
</evidence>
<feature type="transmembrane region" description="Helical" evidence="5">
    <location>
        <begin position="370"/>
        <end position="389"/>
    </location>
</feature>
<keyword evidence="2 5" id="KW-0812">Transmembrane</keyword>
<keyword evidence="8" id="KW-1185">Reference proteome</keyword>
<dbReference type="HOGENOM" id="CLU_001265_5_1_5"/>
<feature type="transmembrane region" description="Helical" evidence="5">
    <location>
        <begin position="143"/>
        <end position="165"/>
    </location>
</feature>
<feature type="transmembrane region" description="Helical" evidence="5">
    <location>
        <begin position="12"/>
        <end position="29"/>
    </location>
</feature>
<protein>
    <submittedName>
        <fullName evidence="7">Major facilitator superfamily MFS_1</fullName>
    </submittedName>
</protein>
<dbReference type="GO" id="GO:0022857">
    <property type="term" value="F:transmembrane transporter activity"/>
    <property type="evidence" value="ECO:0007669"/>
    <property type="project" value="InterPro"/>
</dbReference>
<dbReference type="SUPFAM" id="SSF103473">
    <property type="entry name" value="MFS general substrate transporter"/>
    <property type="match status" value="1"/>
</dbReference>
<name>B8IND3_METNO</name>
<dbReference type="Pfam" id="PF07690">
    <property type="entry name" value="MFS_1"/>
    <property type="match status" value="1"/>
</dbReference>
<feature type="domain" description="Major facilitator superfamily (MFS) profile" evidence="6">
    <location>
        <begin position="16"/>
        <end position="420"/>
    </location>
</feature>
<dbReference type="Proteomes" id="UP000008207">
    <property type="component" value="Chromosome"/>
</dbReference>
<dbReference type="CDD" id="cd17319">
    <property type="entry name" value="MFS_ExuT_GudP_like"/>
    <property type="match status" value="1"/>
</dbReference>
<reference evidence="7 8" key="1">
    <citation type="submission" date="2009-01" db="EMBL/GenBank/DDBJ databases">
        <title>Complete sequence of chromosome of Methylobacterium nodulans ORS 2060.</title>
        <authorList>
            <consortium name="US DOE Joint Genome Institute"/>
            <person name="Lucas S."/>
            <person name="Copeland A."/>
            <person name="Lapidus A."/>
            <person name="Glavina del Rio T."/>
            <person name="Dalin E."/>
            <person name="Tice H."/>
            <person name="Bruce D."/>
            <person name="Goodwin L."/>
            <person name="Pitluck S."/>
            <person name="Sims D."/>
            <person name="Brettin T."/>
            <person name="Detter J.C."/>
            <person name="Han C."/>
            <person name="Larimer F."/>
            <person name="Land M."/>
            <person name="Hauser L."/>
            <person name="Kyrpides N."/>
            <person name="Ivanova N."/>
            <person name="Marx C.J."/>
            <person name="Richardson P."/>
        </authorList>
    </citation>
    <scope>NUCLEOTIDE SEQUENCE [LARGE SCALE GENOMIC DNA]</scope>
    <source>
        <strain evidence="8">LMG 21967 / CNCM I-2342 / ORS 2060</strain>
    </source>
</reference>
<feature type="transmembrane region" description="Helical" evidence="5">
    <location>
        <begin position="171"/>
        <end position="190"/>
    </location>
</feature>
<evidence type="ECO:0000256" key="1">
    <source>
        <dbReference type="ARBA" id="ARBA00004141"/>
    </source>
</evidence>
<dbReference type="Gene3D" id="1.20.1250.20">
    <property type="entry name" value="MFS general substrate transporter like domains"/>
    <property type="match status" value="2"/>
</dbReference>
<dbReference type="eggNOG" id="COG2271">
    <property type="taxonomic scope" value="Bacteria"/>
</dbReference>
<evidence type="ECO:0000256" key="5">
    <source>
        <dbReference type="SAM" id="Phobius"/>
    </source>
</evidence>
<dbReference type="InterPro" id="IPR020846">
    <property type="entry name" value="MFS_dom"/>
</dbReference>
<dbReference type="EMBL" id="CP001349">
    <property type="protein sequence ID" value="ACL56459.1"/>
    <property type="molecule type" value="Genomic_DNA"/>
</dbReference>
<sequence length="443" mass="47260">MTAPTPIPLPRQRWLIVLMCFLAVAINYIDRANLGVAVPMIQKEYGIDPALMGLILSAFFWSYVLMQLPGGWLIDRFGSRATYTVATLIMSVATLATAFAGGVYSLIACRLVLGIGEAFCYPVNAKVTALWFRRSERGLATGIWASGSRVGSAMTLPLVAFLIANFGWREAFLVTGAIGLVWMVVWFLVYRDPARHPAVSPEQRAVLEADYAVTAGQRRIGYAELFRHRTIWGMMIGFFCLNFVIYFYTTWFPSYLTESRGFSLAKLGTLGLLPGLVAIPAGWLGGYLSDRLYKQGWSLTAARKTCLVGGLLASSVVAIAPLVPGDAAALILLAVSYSGLAFAGANIWTLPGDVAPTPAHVASISGIQNFASNLAGIALTTFTGVMVSLTKGSFVIPLAVAGCLSLVGAAAYLFIVGEIAPLKHDDEATGLPAGSPATSPERA</sequence>
<dbReference type="PROSITE" id="PS50850">
    <property type="entry name" value="MFS"/>
    <property type="match status" value="1"/>
</dbReference>